<keyword evidence="10" id="KW-0229">DNA integration</keyword>
<dbReference type="CDD" id="cd09274">
    <property type="entry name" value="RNase_HI_RT_Ty3"/>
    <property type="match status" value="1"/>
</dbReference>
<reference evidence="18 19" key="1">
    <citation type="journal article" date="2012" name="Nat. Biotechnol.">
        <title>Draft genome sequence of pigeonpea (Cajanus cajan), an orphan legume crop of resource-poor farmers.</title>
        <authorList>
            <person name="Varshney R.K."/>
            <person name="Chen W."/>
            <person name="Li Y."/>
            <person name="Bharti A.K."/>
            <person name="Saxena R.K."/>
            <person name="Schlueter J.A."/>
            <person name="Donoghue M.T."/>
            <person name="Azam S."/>
            <person name="Fan G."/>
            <person name="Whaley A.M."/>
            <person name="Farmer A.D."/>
            <person name="Sheridan J."/>
            <person name="Iwata A."/>
            <person name="Tuteja R."/>
            <person name="Penmetsa R.V."/>
            <person name="Wu W."/>
            <person name="Upadhyaya H.D."/>
            <person name="Yang S.P."/>
            <person name="Shah T."/>
            <person name="Saxena K.B."/>
            <person name="Michael T."/>
            <person name="McCombie W.R."/>
            <person name="Yang B."/>
            <person name="Zhang G."/>
            <person name="Yang H."/>
            <person name="Wang J."/>
            <person name="Spillane C."/>
            <person name="Cook D.R."/>
            <person name="May G.D."/>
            <person name="Xu X."/>
            <person name="Jackson S.A."/>
        </authorList>
    </citation>
    <scope>NUCLEOTIDE SEQUENCE [LARGE SCALE GENOMIC DNA]</scope>
    <source>
        <strain evidence="19">cv. Asha</strain>
    </source>
</reference>
<keyword evidence="19" id="KW-1185">Reference proteome</keyword>
<dbReference type="Gene3D" id="1.10.340.70">
    <property type="match status" value="1"/>
</dbReference>
<evidence type="ECO:0000256" key="14">
    <source>
        <dbReference type="ARBA" id="ARBA00023172"/>
    </source>
</evidence>
<dbReference type="GO" id="GO:0003887">
    <property type="term" value="F:DNA-directed DNA polymerase activity"/>
    <property type="evidence" value="ECO:0007669"/>
    <property type="project" value="UniProtKB-KW"/>
</dbReference>
<evidence type="ECO:0000256" key="5">
    <source>
        <dbReference type="ARBA" id="ARBA00022723"/>
    </source>
</evidence>
<keyword evidence="7" id="KW-0255">Endonuclease</keyword>
<evidence type="ECO:0000256" key="8">
    <source>
        <dbReference type="ARBA" id="ARBA00022801"/>
    </source>
</evidence>
<evidence type="ECO:0000256" key="13">
    <source>
        <dbReference type="ARBA" id="ARBA00023125"/>
    </source>
</evidence>
<keyword evidence="14" id="KW-0233">DNA recombination</keyword>
<keyword evidence="2" id="KW-0808">Transferase</keyword>
<dbReference type="InterPro" id="IPR043502">
    <property type="entry name" value="DNA/RNA_pol_sf"/>
</dbReference>
<keyword evidence="6" id="KW-0064">Aspartyl protease</keyword>
<dbReference type="InterPro" id="IPR050951">
    <property type="entry name" value="Retrovirus_Pol_polyprotein"/>
</dbReference>
<evidence type="ECO:0000256" key="10">
    <source>
        <dbReference type="ARBA" id="ARBA00022908"/>
    </source>
</evidence>
<feature type="domain" description="Integrase zinc-binding" evidence="16">
    <location>
        <begin position="161"/>
        <end position="217"/>
    </location>
</feature>
<dbReference type="GO" id="GO:0004190">
    <property type="term" value="F:aspartic-type endopeptidase activity"/>
    <property type="evidence" value="ECO:0007669"/>
    <property type="project" value="UniProtKB-KW"/>
</dbReference>
<evidence type="ECO:0000256" key="6">
    <source>
        <dbReference type="ARBA" id="ARBA00022750"/>
    </source>
</evidence>
<evidence type="ECO:0000259" key="15">
    <source>
        <dbReference type="Pfam" id="PF17917"/>
    </source>
</evidence>
<dbReference type="InterPro" id="IPR056924">
    <property type="entry name" value="SH3_Tf2-1"/>
</dbReference>
<name>A0A151SM61_CAJCA</name>
<dbReference type="InterPro" id="IPR041373">
    <property type="entry name" value="RT_RNaseH"/>
</dbReference>
<dbReference type="EMBL" id="CM003613">
    <property type="protein sequence ID" value="KYP55865.1"/>
    <property type="molecule type" value="Genomic_DNA"/>
</dbReference>
<dbReference type="GO" id="GO:0006310">
    <property type="term" value="P:DNA recombination"/>
    <property type="evidence" value="ECO:0007669"/>
    <property type="project" value="UniProtKB-KW"/>
</dbReference>
<evidence type="ECO:0000256" key="9">
    <source>
        <dbReference type="ARBA" id="ARBA00022842"/>
    </source>
</evidence>
<accession>A0A151SM61</accession>
<evidence type="ECO:0000256" key="1">
    <source>
        <dbReference type="ARBA" id="ARBA00022670"/>
    </source>
</evidence>
<evidence type="ECO:0000259" key="17">
    <source>
        <dbReference type="Pfam" id="PF24626"/>
    </source>
</evidence>
<dbReference type="InterPro" id="IPR041588">
    <property type="entry name" value="Integrase_H2C2"/>
</dbReference>
<keyword evidence="4" id="KW-0540">Nuclease</keyword>
<keyword evidence="3" id="KW-0548">Nucleotidyltransferase</keyword>
<evidence type="ECO:0000256" key="3">
    <source>
        <dbReference type="ARBA" id="ARBA00022695"/>
    </source>
</evidence>
<evidence type="ECO:0000259" key="16">
    <source>
        <dbReference type="Pfam" id="PF17921"/>
    </source>
</evidence>
<dbReference type="Gramene" id="C.cajan_02040.t">
    <property type="protein sequence ID" value="C.cajan_02040.t"/>
    <property type="gene ID" value="C.cajan_02040"/>
</dbReference>
<dbReference type="GO" id="GO:0003964">
    <property type="term" value="F:RNA-directed DNA polymerase activity"/>
    <property type="evidence" value="ECO:0007669"/>
    <property type="project" value="UniProtKB-KW"/>
</dbReference>
<organism evidence="18 19">
    <name type="scientific">Cajanus cajan</name>
    <name type="common">Pigeon pea</name>
    <name type="synonym">Cajanus indicus</name>
    <dbReference type="NCBI Taxonomy" id="3821"/>
    <lineage>
        <taxon>Eukaryota</taxon>
        <taxon>Viridiplantae</taxon>
        <taxon>Streptophyta</taxon>
        <taxon>Embryophyta</taxon>
        <taxon>Tracheophyta</taxon>
        <taxon>Spermatophyta</taxon>
        <taxon>Magnoliopsida</taxon>
        <taxon>eudicotyledons</taxon>
        <taxon>Gunneridae</taxon>
        <taxon>Pentapetalae</taxon>
        <taxon>rosids</taxon>
        <taxon>fabids</taxon>
        <taxon>Fabales</taxon>
        <taxon>Fabaceae</taxon>
        <taxon>Papilionoideae</taxon>
        <taxon>50 kb inversion clade</taxon>
        <taxon>NPAAA clade</taxon>
        <taxon>indigoferoid/millettioid clade</taxon>
        <taxon>Phaseoleae</taxon>
        <taxon>Cajanus</taxon>
    </lineage>
</organism>
<keyword evidence="11" id="KW-0695">RNA-directed DNA polymerase</keyword>
<dbReference type="GO" id="GO:0004519">
    <property type="term" value="F:endonuclease activity"/>
    <property type="evidence" value="ECO:0007669"/>
    <property type="project" value="UniProtKB-KW"/>
</dbReference>
<dbReference type="Proteomes" id="UP000075243">
    <property type="component" value="Chromosome 11"/>
</dbReference>
<keyword evidence="1" id="KW-0645">Protease</keyword>
<keyword evidence="8" id="KW-0378">Hydrolase</keyword>
<evidence type="ECO:0000256" key="7">
    <source>
        <dbReference type="ARBA" id="ARBA00022759"/>
    </source>
</evidence>
<evidence type="ECO:0000313" key="18">
    <source>
        <dbReference type="EMBL" id="KYP55865.1"/>
    </source>
</evidence>
<dbReference type="SUPFAM" id="SSF56672">
    <property type="entry name" value="DNA/RNA polymerases"/>
    <property type="match status" value="1"/>
</dbReference>
<keyword evidence="5" id="KW-0479">Metal-binding</keyword>
<evidence type="ECO:0000256" key="12">
    <source>
        <dbReference type="ARBA" id="ARBA00022932"/>
    </source>
</evidence>
<evidence type="ECO:0000256" key="11">
    <source>
        <dbReference type="ARBA" id="ARBA00022918"/>
    </source>
</evidence>
<dbReference type="PANTHER" id="PTHR37984:SF5">
    <property type="entry name" value="PROTEIN NYNRIN-LIKE"/>
    <property type="match status" value="1"/>
</dbReference>
<evidence type="ECO:0000313" key="19">
    <source>
        <dbReference type="Proteomes" id="UP000075243"/>
    </source>
</evidence>
<dbReference type="GO" id="GO:0015074">
    <property type="term" value="P:DNA integration"/>
    <property type="evidence" value="ECO:0007669"/>
    <property type="project" value="UniProtKB-KW"/>
</dbReference>
<sequence>MQNRRVVAYASRQLKNHERNYPTHDLELAIVIFALKIWRHYLYGVRFSVFNDHKSLKYLFDQKELNMRQRRWMEFLKDYDFQLMYHPGKANVVADALSRKSIHMSSLMVKDEFLRQVGLKQLQDVELVKIPGLLGTKKAVGFELGGDKILRFKGKICLPHDSELKKAILEEGHKSRLSIHPGMTKMYQDLKKTFWWFGMKRDIVEYVEACLTCQKAKVLLLDHLGSWEEVLPLVEFTYNNSFHASIGMVPFEALYGRRCRTPLAVGPELVLQTIEKVKLIQERMKTTHSRQKSYADKRRKPLEFLKAKKLAPRFVGPYQIIHCVGSVAYRLALPPSLLNLHDVFHVSQLRKYVHDSNHVVELDEVWVKENLTFEKSSIAVVDYKLKELRGKSIALVKVLWDAATGEATWEVEQQCRQQYPFLFPSKSIFGDENSCCWGDCETRDFFSSPSLS</sequence>
<dbReference type="GO" id="GO:0006508">
    <property type="term" value="P:proteolysis"/>
    <property type="evidence" value="ECO:0007669"/>
    <property type="project" value="UniProtKB-KW"/>
</dbReference>
<evidence type="ECO:0000256" key="2">
    <source>
        <dbReference type="ARBA" id="ARBA00022679"/>
    </source>
</evidence>
<dbReference type="Pfam" id="PF17917">
    <property type="entry name" value="RT_RNaseH"/>
    <property type="match status" value="1"/>
</dbReference>
<dbReference type="PANTHER" id="PTHR37984">
    <property type="entry name" value="PROTEIN CBG26694"/>
    <property type="match status" value="1"/>
</dbReference>
<feature type="domain" description="Reverse transcriptase RNase H-like" evidence="15">
    <location>
        <begin position="3"/>
        <end position="79"/>
    </location>
</feature>
<keyword evidence="13" id="KW-0238">DNA-binding</keyword>
<protein>
    <submittedName>
        <fullName evidence="18">Retrotransposable element Tf2</fullName>
    </submittedName>
</protein>
<dbReference type="Pfam" id="PF24626">
    <property type="entry name" value="SH3_Tf2-1"/>
    <property type="match status" value="1"/>
</dbReference>
<dbReference type="GO" id="GO:0046872">
    <property type="term" value="F:metal ion binding"/>
    <property type="evidence" value="ECO:0007669"/>
    <property type="project" value="UniProtKB-KW"/>
</dbReference>
<gene>
    <name evidence="18" type="ORF">KK1_002090</name>
</gene>
<keyword evidence="12" id="KW-0239">DNA-directed DNA polymerase</keyword>
<dbReference type="OMA" id="IRERNCV"/>
<keyword evidence="9" id="KW-0460">Magnesium</keyword>
<evidence type="ECO:0000256" key="4">
    <source>
        <dbReference type="ARBA" id="ARBA00022722"/>
    </source>
</evidence>
<dbReference type="Pfam" id="PF17921">
    <property type="entry name" value="Integrase_H2C2"/>
    <property type="match status" value="1"/>
</dbReference>
<feature type="domain" description="Tf2-1-like SH3-like" evidence="17">
    <location>
        <begin position="303"/>
        <end position="353"/>
    </location>
</feature>
<dbReference type="AlphaFoldDB" id="A0A151SM61"/>
<proteinExistence type="predicted"/>
<dbReference type="GO" id="GO:0003677">
    <property type="term" value="F:DNA binding"/>
    <property type="evidence" value="ECO:0007669"/>
    <property type="project" value="UniProtKB-KW"/>
</dbReference>